<evidence type="ECO:0000256" key="1">
    <source>
        <dbReference type="ARBA" id="ARBA00004651"/>
    </source>
</evidence>
<dbReference type="Pfam" id="PF01810">
    <property type="entry name" value="LysE"/>
    <property type="match status" value="1"/>
</dbReference>
<evidence type="ECO:0000256" key="5">
    <source>
        <dbReference type="ARBA" id="ARBA00023136"/>
    </source>
</evidence>
<dbReference type="GO" id="GO:0015171">
    <property type="term" value="F:amino acid transmembrane transporter activity"/>
    <property type="evidence" value="ECO:0007669"/>
    <property type="project" value="TreeGrafter"/>
</dbReference>
<dbReference type="PANTHER" id="PTHR30086">
    <property type="entry name" value="ARGININE EXPORTER PROTEIN ARGO"/>
    <property type="match status" value="1"/>
</dbReference>
<dbReference type="RefSeq" id="WP_199386815.1">
    <property type="nucleotide sequence ID" value="NZ_JAEMHM010000027.1"/>
</dbReference>
<accession>A0A8J7S8I0</accession>
<gene>
    <name evidence="7" type="ORF">JFN93_23460</name>
</gene>
<feature type="transmembrane region" description="Helical" evidence="6">
    <location>
        <begin position="41"/>
        <end position="66"/>
    </location>
</feature>
<dbReference type="AlphaFoldDB" id="A0A8J7S8I0"/>
<keyword evidence="2" id="KW-1003">Cell membrane</keyword>
<evidence type="ECO:0000313" key="8">
    <source>
        <dbReference type="Proteomes" id="UP000636888"/>
    </source>
</evidence>
<feature type="transmembrane region" description="Helical" evidence="6">
    <location>
        <begin position="72"/>
        <end position="89"/>
    </location>
</feature>
<evidence type="ECO:0000256" key="2">
    <source>
        <dbReference type="ARBA" id="ARBA00022475"/>
    </source>
</evidence>
<sequence length="209" mass="22347">MLTLSQLTLFSLASIVLIFTPGPDIIYVVTRGMAQGRRAALAATAGFALGNFVHTFFAVIGLSALIVSSATAFAIVRYAGALYLAWLGVRMIRSRSGLLPEGTAAGEMQCRSIFRQSIVANVMNPKVALFFLAFFPQFLDRARGGVPLQMLALGTTFVILTFFCFGVVALGAGSIGSWLHQRSSLGDRITRAAGCVLIGLGLRLAWPQR</sequence>
<feature type="transmembrane region" description="Helical" evidence="6">
    <location>
        <begin position="118"/>
        <end position="139"/>
    </location>
</feature>
<dbReference type="Proteomes" id="UP000636888">
    <property type="component" value="Unassembled WGS sequence"/>
</dbReference>
<feature type="transmembrane region" description="Helical" evidence="6">
    <location>
        <begin position="6"/>
        <end position="29"/>
    </location>
</feature>
<dbReference type="InterPro" id="IPR001123">
    <property type="entry name" value="LeuE-type"/>
</dbReference>
<protein>
    <submittedName>
        <fullName evidence="7">LysE family translocator</fullName>
    </submittedName>
</protein>
<comment type="caution">
    <text evidence="7">The sequence shown here is derived from an EMBL/GenBank/DDBJ whole genome shotgun (WGS) entry which is preliminary data.</text>
</comment>
<dbReference type="EMBL" id="JAEMHM010000027">
    <property type="protein sequence ID" value="MBJ6727676.1"/>
    <property type="molecule type" value="Genomic_DNA"/>
</dbReference>
<comment type="subcellular location">
    <subcellularLocation>
        <location evidence="1">Cell membrane</location>
        <topology evidence="1">Multi-pass membrane protein</topology>
    </subcellularLocation>
</comment>
<evidence type="ECO:0000256" key="3">
    <source>
        <dbReference type="ARBA" id="ARBA00022692"/>
    </source>
</evidence>
<keyword evidence="8" id="KW-1185">Reference proteome</keyword>
<feature type="transmembrane region" description="Helical" evidence="6">
    <location>
        <begin position="151"/>
        <end position="177"/>
    </location>
</feature>
<feature type="transmembrane region" description="Helical" evidence="6">
    <location>
        <begin position="189"/>
        <end position="206"/>
    </location>
</feature>
<evidence type="ECO:0000256" key="4">
    <source>
        <dbReference type="ARBA" id="ARBA00022989"/>
    </source>
</evidence>
<keyword evidence="5 6" id="KW-0472">Membrane</keyword>
<keyword evidence="4 6" id="KW-1133">Transmembrane helix</keyword>
<reference evidence="7" key="1">
    <citation type="submission" date="2020-12" db="EMBL/GenBank/DDBJ databases">
        <title>Geomonas sp. Red875, isolated from river sediment.</title>
        <authorList>
            <person name="Xu Z."/>
            <person name="Zhang Z."/>
            <person name="Masuda Y."/>
            <person name="Itoh H."/>
            <person name="Senoo K."/>
        </authorList>
    </citation>
    <scope>NUCLEOTIDE SEQUENCE</scope>
    <source>
        <strain evidence="7">Red875</strain>
    </source>
</reference>
<dbReference type="PANTHER" id="PTHR30086:SF20">
    <property type="entry name" value="ARGININE EXPORTER PROTEIN ARGO-RELATED"/>
    <property type="match status" value="1"/>
</dbReference>
<evidence type="ECO:0000256" key="6">
    <source>
        <dbReference type="SAM" id="Phobius"/>
    </source>
</evidence>
<keyword evidence="3 6" id="KW-0812">Transmembrane</keyword>
<dbReference type="GO" id="GO:0005886">
    <property type="term" value="C:plasma membrane"/>
    <property type="evidence" value="ECO:0007669"/>
    <property type="project" value="UniProtKB-SubCell"/>
</dbReference>
<proteinExistence type="predicted"/>
<dbReference type="PIRSF" id="PIRSF006324">
    <property type="entry name" value="LeuE"/>
    <property type="match status" value="1"/>
</dbReference>
<name>A0A8J7S8I0_9BACT</name>
<organism evidence="7 8">
    <name type="scientific">Geomesophilobacter sediminis</name>
    <dbReference type="NCBI Taxonomy" id="2798584"/>
    <lineage>
        <taxon>Bacteria</taxon>
        <taxon>Pseudomonadati</taxon>
        <taxon>Thermodesulfobacteriota</taxon>
        <taxon>Desulfuromonadia</taxon>
        <taxon>Geobacterales</taxon>
        <taxon>Geobacteraceae</taxon>
        <taxon>Geomesophilobacter</taxon>
    </lineage>
</organism>
<evidence type="ECO:0000313" key="7">
    <source>
        <dbReference type="EMBL" id="MBJ6727676.1"/>
    </source>
</evidence>